<feature type="chain" id="PRO_5018316387" evidence="2">
    <location>
        <begin position="26"/>
        <end position="195"/>
    </location>
</feature>
<feature type="compositionally biased region" description="Polar residues" evidence="1">
    <location>
        <begin position="183"/>
        <end position="195"/>
    </location>
</feature>
<name>A0A3P6UGB8_LITSI</name>
<proteinExistence type="predicted"/>
<reference evidence="3 4" key="1">
    <citation type="submission" date="2018-08" db="EMBL/GenBank/DDBJ databases">
        <authorList>
            <person name="Laetsch R D."/>
            <person name="Stevens L."/>
            <person name="Kumar S."/>
            <person name="Blaxter L. M."/>
        </authorList>
    </citation>
    <scope>NUCLEOTIDE SEQUENCE [LARGE SCALE GENOMIC DNA]</scope>
</reference>
<evidence type="ECO:0000313" key="3">
    <source>
        <dbReference type="EMBL" id="VDK78088.1"/>
    </source>
</evidence>
<evidence type="ECO:0000256" key="2">
    <source>
        <dbReference type="SAM" id="SignalP"/>
    </source>
</evidence>
<dbReference type="OrthoDB" id="5870032at2759"/>
<feature type="region of interest" description="Disordered" evidence="1">
    <location>
        <begin position="121"/>
        <end position="195"/>
    </location>
</feature>
<organism evidence="3 4">
    <name type="scientific">Litomosoides sigmodontis</name>
    <name type="common">Filarial nematode worm</name>
    <dbReference type="NCBI Taxonomy" id="42156"/>
    <lineage>
        <taxon>Eukaryota</taxon>
        <taxon>Metazoa</taxon>
        <taxon>Ecdysozoa</taxon>
        <taxon>Nematoda</taxon>
        <taxon>Chromadorea</taxon>
        <taxon>Rhabditida</taxon>
        <taxon>Spirurina</taxon>
        <taxon>Spiruromorpha</taxon>
        <taxon>Filarioidea</taxon>
        <taxon>Onchocercidae</taxon>
        <taxon>Litomosoides</taxon>
    </lineage>
</organism>
<gene>
    <name evidence="3" type="ORF">NLS_LOCUS3945</name>
</gene>
<accession>A0A3P6UGB8</accession>
<sequence length="195" mass="22046">MCALLSISYTIALLILCVRKRKVETDSGQCKRSERPKSSEANRKAPFGPSPLSKVAVAEQAFAAVAADVPKQAIQQSQTAANEMQQAINDEHTQPTQLSKERLESAKDGQRNLLQRIKEMKEKKDGQVQYEQYKSAKRRRKATEKGLNFEIAQTQRSNETEEKNDKMSKEEEEEDDTMKGIVSLQQELNVLSTEE</sequence>
<dbReference type="AlphaFoldDB" id="A0A3P6UGB8"/>
<keyword evidence="4" id="KW-1185">Reference proteome</keyword>
<dbReference type="OMA" id="EENDDTM"/>
<evidence type="ECO:0000256" key="1">
    <source>
        <dbReference type="SAM" id="MobiDB-lite"/>
    </source>
</evidence>
<protein>
    <submittedName>
        <fullName evidence="3">Uncharacterized protein</fullName>
    </submittedName>
</protein>
<feature type="signal peptide" evidence="2">
    <location>
        <begin position="1"/>
        <end position="25"/>
    </location>
</feature>
<dbReference type="EMBL" id="UYRX01000231">
    <property type="protein sequence ID" value="VDK78088.1"/>
    <property type="molecule type" value="Genomic_DNA"/>
</dbReference>
<dbReference type="Proteomes" id="UP000277928">
    <property type="component" value="Unassembled WGS sequence"/>
</dbReference>
<evidence type="ECO:0000313" key="4">
    <source>
        <dbReference type="Proteomes" id="UP000277928"/>
    </source>
</evidence>
<feature type="compositionally biased region" description="Basic and acidic residues" evidence="1">
    <location>
        <begin position="26"/>
        <end position="43"/>
    </location>
</feature>
<keyword evidence="2" id="KW-0732">Signal</keyword>
<feature type="compositionally biased region" description="Basic and acidic residues" evidence="1">
    <location>
        <begin position="158"/>
        <end position="169"/>
    </location>
</feature>
<feature type="region of interest" description="Disordered" evidence="1">
    <location>
        <begin position="26"/>
        <end position="50"/>
    </location>
</feature>